<evidence type="ECO:0000256" key="5">
    <source>
        <dbReference type="ARBA" id="ARBA00038359"/>
    </source>
</evidence>
<dbReference type="GeneID" id="92091440"/>
<dbReference type="PANTHER" id="PTHR33048:SF124">
    <property type="entry name" value="INTEGRAL MEMBRANE PROTEIN"/>
    <property type="match status" value="1"/>
</dbReference>
<keyword evidence="2 7" id="KW-0812">Transmembrane</keyword>
<keyword evidence="10" id="KW-1185">Reference proteome</keyword>
<dbReference type="RefSeq" id="XP_066715319.1">
    <property type="nucleotide sequence ID" value="XM_066858377.1"/>
</dbReference>
<evidence type="ECO:0000256" key="7">
    <source>
        <dbReference type="SAM" id="Phobius"/>
    </source>
</evidence>
<evidence type="ECO:0000256" key="6">
    <source>
        <dbReference type="SAM" id="MobiDB-lite"/>
    </source>
</evidence>
<proteinExistence type="inferred from homology"/>
<dbReference type="InterPro" id="IPR052337">
    <property type="entry name" value="SAT4-like"/>
</dbReference>
<feature type="transmembrane region" description="Helical" evidence="7">
    <location>
        <begin position="128"/>
        <end position="150"/>
    </location>
</feature>
<feature type="transmembrane region" description="Helical" evidence="7">
    <location>
        <begin position="101"/>
        <end position="121"/>
    </location>
</feature>
<gene>
    <name evidence="9" type="ORF">PG994_006968</name>
</gene>
<feature type="region of interest" description="Disordered" evidence="6">
    <location>
        <begin position="291"/>
        <end position="318"/>
    </location>
</feature>
<feature type="transmembrane region" description="Helical" evidence="7">
    <location>
        <begin position="176"/>
        <end position="198"/>
    </location>
</feature>
<keyword evidence="4 7" id="KW-0472">Membrane</keyword>
<dbReference type="Proteomes" id="UP001480595">
    <property type="component" value="Unassembled WGS sequence"/>
</dbReference>
<reference evidence="9 10" key="1">
    <citation type="submission" date="2023-01" db="EMBL/GenBank/DDBJ databases">
        <title>Analysis of 21 Apiospora genomes using comparative genomics revels a genus with tremendous synthesis potential of carbohydrate active enzymes and secondary metabolites.</title>
        <authorList>
            <person name="Sorensen T."/>
        </authorList>
    </citation>
    <scope>NUCLEOTIDE SEQUENCE [LARGE SCALE GENOMIC DNA]</scope>
    <source>
        <strain evidence="9 10">CBS 135458</strain>
    </source>
</reference>
<evidence type="ECO:0000313" key="9">
    <source>
        <dbReference type="EMBL" id="KAK8064330.1"/>
    </source>
</evidence>
<accession>A0ABR1UZJ1</accession>
<sequence length="318" mass="34719">MSGFPVVDGIHVLLPPPEGYAVNLTNPQRNSDAGIYWCYAIGSALALLFMAQRLYTRLVFSGGLQLDDYEFAAAIEGVHGWEMTIPKYESFLLLSWVSPPLYVLAGSFAKLSLLVVCLRLAPSGWFRACSWATVGLVLTHTVVLVFVMVFSCHPVRKSWDVSIPAAEGFCIDVVKLYFATAVANIITDMVLFVLPICLVSQLQMPKVQKIGVAIIFTFASAIIEANLIIICGSTPTLRRFFRHVAPTLIGDSSSRGKSSKEGHQHDPALVTLGQISNRRDYAQCGDNDGAYEIGNSTKIDAGRRDDADNMSIGENPLQ</sequence>
<dbReference type="InterPro" id="IPR049326">
    <property type="entry name" value="Rhodopsin_dom_fungi"/>
</dbReference>
<evidence type="ECO:0000256" key="1">
    <source>
        <dbReference type="ARBA" id="ARBA00004141"/>
    </source>
</evidence>
<dbReference type="PANTHER" id="PTHR33048">
    <property type="entry name" value="PTH11-LIKE INTEGRAL MEMBRANE PROTEIN (AFU_ORTHOLOGUE AFUA_5G11245)"/>
    <property type="match status" value="1"/>
</dbReference>
<evidence type="ECO:0000259" key="8">
    <source>
        <dbReference type="Pfam" id="PF20684"/>
    </source>
</evidence>
<name>A0ABR1UZJ1_9PEZI</name>
<feature type="transmembrane region" description="Helical" evidence="7">
    <location>
        <begin position="210"/>
        <end position="230"/>
    </location>
</feature>
<feature type="transmembrane region" description="Helical" evidence="7">
    <location>
        <begin position="36"/>
        <end position="55"/>
    </location>
</feature>
<comment type="similarity">
    <text evidence="5">Belongs to the SAT4 family.</text>
</comment>
<evidence type="ECO:0000256" key="3">
    <source>
        <dbReference type="ARBA" id="ARBA00022989"/>
    </source>
</evidence>
<evidence type="ECO:0000313" key="10">
    <source>
        <dbReference type="Proteomes" id="UP001480595"/>
    </source>
</evidence>
<organism evidence="9 10">
    <name type="scientific">Apiospora phragmitis</name>
    <dbReference type="NCBI Taxonomy" id="2905665"/>
    <lineage>
        <taxon>Eukaryota</taxon>
        <taxon>Fungi</taxon>
        <taxon>Dikarya</taxon>
        <taxon>Ascomycota</taxon>
        <taxon>Pezizomycotina</taxon>
        <taxon>Sordariomycetes</taxon>
        <taxon>Xylariomycetidae</taxon>
        <taxon>Amphisphaeriales</taxon>
        <taxon>Apiosporaceae</taxon>
        <taxon>Apiospora</taxon>
    </lineage>
</organism>
<comment type="subcellular location">
    <subcellularLocation>
        <location evidence="1">Membrane</location>
        <topology evidence="1">Multi-pass membrane protein</topology>
    </subcellularLocation>
</comment>
<feature type="domain" description="Rhodopsin" evidence="8">
    <location>
        <begin position="76"/>
        <end position="220"/>
    </location>
</feature>
<dbReference type="EMBL" id="JAQQWL010000007">
    <property type="protein sequence ID" value="KAK8064330.1"/>
    <property type="molecule type" value="Genomic_DNA"/>
</dbReference>
<comment type="caution">
    <text evidence="9">The sequence shown here is derived from an EMBL/GenBank/DDBJ whole genome shotgun (WGS) entry which is preliminary data.</text>
</comment>
<keyword evidence="3 7" id="KW-1133">Transmembrane helix</keyword>
<dbReference type="Pfam" id="PF20684">
    <property type="entry name" value="Fung_rhodopsin"/>
    <property type="match status" value="1"/>
</dbReference>
<evidence type="ECO:0000256" key="2">
    <source>
        <dbReference type="ARBA" id="ARBA00022692"/>
    </source>
</evidence>
<protein>
    <recommendedName>
        <fullName evidence="8">Rhodopsin domain-containing protein</fullName>
    </recommendedName>
</protein>
<evidence type="ECO:0000256" key="4">
    <source>
        <dbReference type="ARBA" id="ARBA00023136"/>
    </source>
</evidence>